<feature type="compositionally biased region" description="Basic and acidic residues" evidence="2">
    <location>
        <begin position="1"/>
        <end position="10"/>
    </location>
</feature>
<proteinExistence type="inferred from homology"/>
<feature type="compositionally biased region" description="Gly residues" evidence="2">
    <location>
        <begin position="76"/>
        <end position="85"/>
    </location>
</feature>
<sequence length="164" mass="16265">MRELMRRMSFSDRVGGGGGGGGDGGGGGAAAAVKRGLMRRLSFSDRVVGDNGGGGGGGATPPRGGLLRRLSFSDRAGGGGGGDGVPRGCVPVMVGDNGGDGDGGGGGGERFVVRVEALRHPAFAALLEKAAQEFGYKQEGILRVPCDVSHFQQVLHAATAAAKS</sequence>
<dbReference type="PANTHER" id="PTHR31374:SF346">
    <property type="entry name" value="AUXIN RESPONSIVE PROTEIN"/>
    <property type="match status" value="1"/>
</dbReference>
<evidence type="ECO:0000313" key="4">
    <source>
        <dbReference type="Proteomes" id="UP000006591"/>
    </source>
</evidence>
<dbReference type="InterPro" id="IPR003676">
    <property type="entry name" value="SAUR_fam"/>
</dbReference>
<dbReference type="eggNOG" id="ENOG502S8WQ">
    <property type="taxonomic scope" value="Eukaryota"/>
</dbReference>
<feature type="compositionally biased region" description="Low complexity" evidence="2">
    <location>
        <begin position="60"/>
        <end position="70"/>
    </location>
</feature>
<dbReference type="Gramene" id="ONIVA06G30520.1">
    <property type="protein sequence ID" value="ONIVA06G30520.1"/>
    <property type="gene ID" value="ONIVA06G30520"/>
</dbReference>
<evidence type="ECO:0000313" key="3">
    <source>
        <dbReference type="EnsemblPlants" id="ONIVA06G30520.1"/>
    </source>
</evidence>
<dbReference type="PANTHER" id="PTHR31374">
    <property type="entry name" value="AUXIN-INDUCED PROTEIN-LIKE-RELATED"/>
    <property type="match status" value="1"/>
</dbReference>
<protein>
    <recommendedName>
        <fullName evidence="5">Auxin-responsive protein</fullName>
    </recommendedName>
</protein>
<dbReference type="STRING" id="4536.A0A0E0HVK7"/>
<dbReference type="Pfam" id="PF02519">
    <property type="entry name" value="Auxin_inducible"/>
    <property type="match status" value="1"/>
</dbReference>
<evidence type="ECO:0000256" key="2">
    <source>
        <dbReference type="SAM" id="MobiDB-lite"/>
    </source>
</evidence>
<feature type="compositionally biased region" description="Gly residues" evidence="2">
    <location>
        <begin position="96"/>
        <end position="105"/>
    </location>
</feature>
<dbReference type="OMA" id="FQQVLHA"/>
<organism evidence="3">
    <name type="scientific">Oryza nivara</name>
    <name type="common">Indian wild rice</name>
    <name type="synonym">Oryza sativa f. spontanea</name>
    <dbReference type="NCBI Taxonomy" id="4536"/>
    <lineage>
        <taxon>Eukaryota</taxon>
        <taxon>Viridiplantae</taxon>
        <taxon>Streptophyta</taxon>
        <taxon>Embryophyta</taxon>
        <taxon>Tracheophyta</taxon>
        <taxon>Spermatophyta</taxon>
        <taxon>Magnoliopsida</taxon>
        <taxon>Liliopsida</taxon>
        <taxon>Poales</taxon>
        <taxon>Poaceae</taxon>
        <taxon>BOP clade</taxon>
        <taxon>Oryzoideae</taxon>
        <taxon>Oryzeae</taxon>
        <taxon>Oryzinae</taxon>
        <taxon>Oryza</taxon>
    </lineage>
</organism>
<dbReference type="EnsemblPlants" id="ONIVA06G30520.1">
    <property type="protein sequence ID" value="ONIVA06G30520.1"/>
    <property type="gene ID" value="ONIVA06G30520"/>
</dbReference>
<evidence type="ECO:0008006" key="5">
    <source>
        <dbReference type="Google" id="ProtNLM"/>
    </source>
</evidence>
<feature type="region of interest" description="Disordered" evidence="2">
    <location>
        <begin position="1"/>
        <end position="29"/>
    </location>
</feature>
<dbReference type="HOGENOM" id="CLU_1743159_0_0_1"/>
<dbReference type="Proteomes" id="UP000006591">
    <property type="component" value="Chromosome 6"/>
</dbReference>
<name>A0A0E0HVK7_ORYNI</name>
<reference evidence="3" key="1">
    <citation type="submission" date="2015-04" db="UniProtKB">
        <authorList>
            <consortium name="EnsemblPlants"/>
        </authorList>
    </citation>
    <scope>IDENTIFICATION</scope>
    <source>
        <strain evidence="3">SL10</strain>
    </source>
</reference>
<dbReference type="AlphaFoldDB" id="A0A0E0HVK7"/>
<feature type="compositionally biased region" description="Gly residues" evidence="2">
    <location>
        <begin position="14"/>
        <end position="29"/>
    </location>
</feature>
<keyword evidence="4" id="KW-1185">Reference proteome</keyword>
<evidence type="ECO:0000256" key="1">
    <source>
        <dbReference type="ARBA" id="ARBA00006974"/>
    </source>
</evidence>
<feature type="compositionally biased region" description="Gly residues" evidence="2">
    <location>
        <begin position="50"/>
        <end position="59"/>
    </location>
</feature>
<comment type="similarity">
    <text evidence="1">Belongs to the ARG7 family.</text>
</comment>
<reference evidence="3" key="2">
    <citation type="submission" date="2018-04" db="EMBL/GenBank/DDBJ databases">
        <title>OnivRS2 (Oryza nivara Reference Sequence Version 2).</title>
        <authorList>
            <person name="Zhang J."/>
            <person name="Kudrna D."/>
            <person name="Lee S."/>
            <person name="Talag J."/>
            <person name="Rajasekar S."/>
            <person name="Welchert J."/>
            <person name="Hsing Y.-I."/>
            <person name="Wing R.A."/>
        </authorList>
    </citation>
    <scope>NUCLEOTIDE SEQUENCE [LARGE SCALE GENOMIC DNA]</scope>
    <source>
        <strain evidence="3">SL10</strain>
    </source>
</reference>
<feature type="region of interest" description="Disordered" evidence="2">
    <location>
        <begin position="46"/>
        <end position="105"/>
    </location>
</feature>
<dbReference type="GO" id="GO:0009733">
    <property type="term" value="P:response to auxin"/>
    <property type="evidence" value="ECO:0007669"/>
    <property type="project" value="InterPro"/>
</dbReference>
<accession>A0A0E0HVK7</accession>